<dbReference type="InParanoid" id="K0KAW4"/>
<dbReference type="PROSITE" id="PS50181">
    <property type="entry name" value="FBOX"/>
    <property type="match status" value="1"/>
</dbReference>
<dbReference type="HOGENOM" id="CLU_1180992_0_0_1"/>
<reference evidence="2 3" key="1">
    <citation type="journal article" date="2012" name="Eukaryot. Cell">
        <title>Draft genome sequence of Wickerhamomyces ciferrii NRRL Y-1031 F-60-10.</title>
        <authorList>
            <person name="Schneider J."/>
            <person name="Andrea H."/>
            <person name="Blom J."/>
            <person name="Jaenicke S."/>
            <person name="Ruckert C."/>
            <person name="Schorsch C."/>
            <person name="Szczepanowski R."/>
            <person name="Farwick M."/>
            <person name="Goesmann A."/>
            <person name="Puhler A."/>
            <person name="Schaffer S."/>
            <person name="Tauch A."/>
            <person name="Kohler T."/>
            <person name="Brinkrolf K."/>
        </authorList>
    </citation>
    <scope>NUCLEOTIDE SEQUENCE [LARGE SCALE GENOMIC DNA]</scope>
    <source>
        <strain evidence="3">ATCC 14091 / BCRC 22168 / CBS 111 / JCM 3599 / NBRC 0793 / NRRL Y-1031 F-60-10</strain>
    </source>
</reference>
<gene>
    <name evidence="2" type="ORF">BN7_1685</name>
</gene>
<dbReference type="InterPro" id="IPR001810">
    <property type="entry name" value="F-box_dom"/>
</dbReference>
<sequence>MTESLFELPDEVLVNVLIHLSPYDIKNLFSIRTIAQRFGSFLTLYKDRKKAQFFTNVPSKSECQVKNRQNFTHGLMKLFEITTMENLGRHREIGLPIGFNEVPKFYVYSRSPEIPIDKWKKFLEDKMQNITFFPTKPNYILVDSVETIFVRKQNISNPSALYLPRIKNVFFLDCQLLDQFEKFNFKKLSLLNIEIRGEKDLQILKAFDFDQCSIDQMCIFPNWNNIDIHIITSEI</sequence>
<protein>
    <recommendedName>
        <fullName evidence="1">F-box domain-containing protein</fullName>
    </recommendedName>
</protein>
<dbReference type="Proteomes" id="UP000009328">
    <property type="component" value="Unassembled WGS sequence"/>
</dbReference>
<dbReference type="AlphaFoldDB" id="K0KAW4"/>
<comment type="caution">
    <text evidence="2">The sequence shown here is derived from an EMBL/GenBank/DDBJ whole genome shotgun (WGS) entry which is preliminary data.</text>
</comment>
<evidence type="ECO:0000313" key="3">
    <source>
        <dbReference type="Proteomes" id="UP000009328"/>
    </source>
</evidence>
<proteinExistence type="predicted"/>
<feature type="domain" description="F-box" evidence="1">
    <location>
        <begin position="2"/>
        <end position="57"/>
    </location>
</feature>
<dbReference type="EMBL" id="CAIF01000039">
    <property type="protein sequence ID" value="CCH42140.1"/>
    <property type="molecule type" value="Genomic_DNA"/>
</dbReference>
<organism evidence="2 3">
    <name type="scientific">Wickerhamomyces ciferrii (strain ATCC 14091 / BCRC 22168 / CBS 111 / JCM 3599 / NBRC 0793 / NRRL Y-1031 F-60-10)</name>
    <name type="common">Yeast</name>
    <name type="synonym">Pichia ciferrii</name>
    <dbReference type="NCBI Taxonomy" id="1206466"/>
    <lineage>
        <taxon>Eukaryota</taxon>
        <taxon>Fungi</taxon>
        <taxon>Dikarya</taxon>
        <taxon>Ascomycota</taxon>
        <taxon>Saccharomycotina</taxon>
        <taxon>Saccharomycetes</taxon>
        <taxon>Phaffomycetales</taxon>
        <taxon>Wickerhamomycetaceae</taxon>
        <taxon>Wickerhamomyces</taxon>
    </lineage>
</organism>
<name>K0KAW4_WICCF</name>
<accession>K0KAW4</accession>
<evidence type="ECO:0000313" key="2">
    <source>
        <dbReference type="EMBL" id="CCH42140.1"/>
    </source>
</evidence>
<keyword evidence="3" id="KW-1185">Reference proteome</keyword>
<evidence type="ECO:0000259" key="1">
    <source>
        <dbReference type="PROSITE" id="PS50181"/>
    </source>
</evidence>